<dbReference type="AlphaFoldDB" id="A0A6J5K8N7"/>
<organism evidence="1 2">
    <name type="scientific">Paraburkholderia phenoliruptrix</name>
    <dbReference type="NCBI Taxonomy" id="252970"/>
    <lineage>
        <taxon>Bacteria</taxon>
        <taxon>Pseudomonadati</taxon>
        <taxon>Pseudomonadota</taxon>
        <taxon>Betaproteobacteria</taxon>
        <taxon>Burkholderiales</taxon>
        <taxon>Burkholderiaceae</taxon>
        <taxon>Paraburkholderia</taxon>
    </lineage>
</organism>
<dbReference type="Proteomes" id="UP000494102">
    <property type="component" value="Unassembled WGS sequence"/>
</dbReference>
<dbReference type="EMBL" id="CADILN010000005">
    <property type="protein sequence ID" value="CAB4050198.1"/>
    <property type="molecule type" value="Genomic_DNA"/>
</dbReference>
<sequence length="341" mass="37473">MDVPGEKLLIKMWESLADRGIGSLLKPWHHRRESRAQLEVRRNELLLIAQAEKDAEEIRAGKKKVVEAGGGSLLILSNDQEVIDGRAEPVLEMDRLLVAADRSRRADALREEINVAKTLAQTEQLLSGDNSEPGDAKIETDWLYRWRDCAAQVSTEELQSLWAKVLADEVKAPGAFSLRTLDFLKNLSRTEAEEIQGLCPFVVNGQIILTYGEMEVAPTANIDYPMRMQELGLISGAGGGGLSVTWRHNGPGTMFVHHLIMNGRAVTARTSDLSKALMLGMYRVTPLGTQVLSLNPAPAPEPYVQAVAQAVKNMGFETSVATCIPMAGRPGQFHLINEQKV</sequence>
<reference evidence="1 2" key="1">
    <citation type="submission" date="2020-04" db="EMBL/GenBank/DDBJ databases">
        <authorList>
            <person name="De Canck E."/>
        </authorList>
    </citation>
    <scope>NUCLEOTIDE SEQUENCE [LARGE SCALE GENOMIC DNA]</scope>
    <source>
        <strain evidence="1 2">LMG 9964</strain>
    </source>
</reference>
<dbReference type="InterPro" id="IPR021254">
    <property type="entry name" value="DUF2806"/>
</dbReference>
<evidence type="ECO:0000313" key="1">
    <source>
        <dbReference type="EMBL" id="CAB4050198.1"/>
    </source>
</evidence>
<dbReference type="RefSeq" id="WP_015002083.1">
    <property type="nucleotide sequence ID" value="NZ_CADILN010000005.1"/>
</dbReference>
<dbReference type="GeneID" id="27796215"/>
<evidence type="ECO:0000313" key="2">
    <source>
        <dbReference type="Proteomes" id="UP000494102"/>
    </source>
</evidence>
<name>A0A6J5K8N7_9BURK</name>
<gene>
    <name evidence="1" type="ORF">LMG9964_03863</name>
</gene>
<protein>
    <recommendedName>
        <fullName evidence="3">Membrane-fusion protein</fullName>
    </recommendedName>
</protein>
<evidence type="ECO:0008006" key="3">
    <source>
        <dbReference type="Google" id="ProtNLM"/>
    </source>
</evidence>
<proteinExistence type="predicted"/>
<dbReference type="Pfam" id="PF10987">
    <property type="entry name" value="DUF2806"/>
    <property type="match status" value="1"/>
</dbReference>
<accession>A0A6J5K8N7</accession>